<protein>
    <recommendedName>
        <fullName evidence="3">DUF222 domain-containing protein</fullName>
    </recommendedName>
</protein>
<evidence type="ECO:0000313" key="1">
    <source>
        <dbReference type="EMBL" id="GMA93025.1"/>
    </source>
</evidence>
<dbReference type="Proteomes" id="UP001157069">
    <property type="component" value="Unassembled WGS sequence"/>
</dbReference>
<keyword evidence="2" id="KW-1185">Reference proteome</keyword>
<comment type="caution">
    <text evidence="1">The sequence shown here is derived from an EMBL/GenBank/DDBJ whole genome shotgun (WGS) entry which is preliminary data.</text>
</comment>
<sequence length="114" mass="12077">MRDEDDGLLEIALQADRLLLQFGTHDGVDGAERLVHEQDVGVGREGPRHPDALLLAARELTRIAGGERAVEPDGVEQLEGPLAGGRAPHPVNTGTVATLSMTVTCGSRPPFCMT</sequence>
<evidence type="ECO:0008006" key="3">
    <source>
        <dbReference type="Google" id="ProtNLM"/>
    </source>
</evidence>
<proteinExistence type="predicted"/>
<gene>
    <name evidence="1" type="ORF">GCM10025869_35540</name>
</gene>
<organism evidence="1 2">
    <name type="scientific">Homoserinibacter gongjuensis</name>
    <dbReference type="NCBI Taxonomy" id="1162968"/>
    <lineage>
        <taxon>Bacteria</taxon>
        <taxon>Bacillati</taxon>
        <taxon>Actinomycetota</taxon>
        <taxon>Actinomycetes</taxon>
        <taxon>Micrococcales</taxon>
        <taxon>Microbacteriaceae</taxon>
        <taxon>Homoserinibacter</taxon>
    </lineage>
</organism>
<evidence type="ECO:0000313" key="2">
    <source>
        <dbReference type="Proteomes" id="UP001157069"/>
    </source>
</evidence>
<accession>A0ABQ6K1T6</accession>
<name>A0ABQ6K1T6_9MICO</name>
<reference evidence="2" key="1">
    <citation type="journal article" date="2019" name="Int. J. Syst. Evol. Microbiol.">
        <title>The Global Catalogue of Microorganisms (GCM) 10K type strain sequencing project: providing services to taxonomists for standard genome sequencing and annotation.</title>
        <authorList>
            <consortium name="The Broad Institute Genomics Platform"/>
            <consortium name="The Broad Institute Genome Sequencing Center for Infectious Disease"/>
            <person name="Wu L."/>
            <person name="Ma J."/>
        </authorList>
    </citation>
    <scope>NUCLEOTIDE SEQUENCE [LARGE SCALE GENOMIC DNA]</scope>
    <source>
        <strain evidence="2">NBRC 108755</strain>
    </source>
</reference>
<dbReference type="EMBL" id="BSVA01000001">
    <property type="protein sequence ID" value="GMA93025.1"/>
    <property type="molecule type" value="Genomic_DNA"/>
</dbReference>